<dbReference type="EnsemblMetazoa" id="HelroT176348">
    <property type="protein sequence ID" value="HelroP176348"/>
    <property type="gene ID" value="HelroG176348"/>
</dbReference>
<organism evidence="3 4">
    <name type="scientific">Helobdella robusta</name>
    <name type="common">Californian leech</name>
    <dbReference type="NCBI Taxonomy" id="6412"/>
    <lineage>
        <taxon>Eukaryota</taxon>
        <taxon>Metazoa</taxon>
        <taxon>Spiralia</taxon>
        <taxon>Lophotrochozoa</taxon>
        <taxon>Annelida</taxon>
        <taxon>Clitellata</taxon>
        <taxon>Hirudinea</taxon>
        <taxon>Rhynchobdellida</taxon>
        <taxon>Glossiphoniidae</taxon>
        <taxon>Helobdella</taxon>
    </lineage>
</organism>
<dbReference type="KEGG" id="hro:HELRODRAFT_176348"/>
<keyword evidence="4" id="KW-1185">Reference proteome</keyword>
<dbReference type="AlphaFoldDB" id="T1FAE9"/>
<dbReference type="Proteomes" id="UP000015101">
    <property type="component" value="Unassembled WGS sequence"/>
</dbReference>
<dbReference type="CTD" id="20205798"/>
<gene>
    <name evidence="3" type="primary">20205798</name>
    <name evidence="2" type="ORF">HELRODRAFT_176348</name>
</gene>
<protein>
    <submittedName>
        <fullName evidence="2 3">Uncharacterized protein</fullName>
    </submittedName>
</protein>
<keyword evidence="1" id="KW-0732">Signal</keyword>
<dbReference type="HOGENOM" id="CLU_1788951_0_0_1"/>
<dbReference type="GeneID" id="20205798"/>
<feature type="chain" id="PRO_5010980484" evidence="1">
    <location>
        <begin position="21"/>
        <end position="145"/>
    </location>
</feature>
<evidence type="ECO:0000313" key="4">
    <source>
        <dbReference type="Proteomes" id="UP000015101"/>
    </source>
</evidence>
<accession>T1FAE9</accession>
<dbReference type="InParanoid" id="T1FAE9"/>
<dbReference type="EMBL" id="KB097026">
    <property type="protein sequence ID" value="ESO00040.1"/>
    <property type="molecule type" value="Genomic_DNA"/>
</dbReference>
<proteinExistence type="predicted"/>
<dbReference type="EMBL" id="AMQM01005638">
    <property type="status" value="NOT_ANNOTATED_CDS"/>
    <property type="molecule type" value="Genomic_DNA"/>
</dbReference>
<dbReference type="RefSeq" id="XP_009021814.1">
    <property type="nucleotide sequence ID" value="XM_009023566.1"/>
</dbReference>
<feature type="signal peptide" evidence="1">
    <location>
        <begin position="1"/>
        <end position="20"/>
    </location>
</feature>
<evidence type="ECO:0000313" key="2">
    <source>
        <dbReference type="EMBL" id="ESO00040.1"/>
    </source>
</evidence>
<reference evidence="3" key="3">
    <citation type="submission" date="2015-06" db="UniProtKB">
        <authorList>
            <consortium name="EnsemblMetazoa"/>
        </authorList>
    </citation>
    <scope>IDENTIFICATION</scope>
</reference>
<evidence type="ECO:0000256" key="1">
    <source>
        <dbReference type="SAM" id="SignalP"/>
    </source>
</evidence>
<sequence>MDCFDFVVCLFACLSVCLFAQQTTSTTTGNQTLTITDLENLKTPFSHLARYHVSRGTTTDSVDLFYHGILGEDSGILTCQKLSSSSPSSATLNLKVLVPLTSLRIFFVHFNSTDILIEQRPLESGSVIELTENKFQGIRFEYYRL</sequence>
<evidence type="ECO:0000313" key="3">
    <source>
        <dbReference type="EnsemblMetazoa" id="HelroP176348"/>
    </source>
</evidence>
<name>T1FAE9_HELRO</name>
<reference evidence="4" key="1">
    <citation type="submission" date="2012-12" db="EMBL/GenBank/DDBJ databases">
        <authorList>
            <person name="Hellsten U."/>
            <person name="Grimwood J."/>
            <person name="Chapman J.A."/>
            <person name="Shapiro H."/>
            <person name="Aerts A."/>
            <person name="Otillar R.P."/>
            <person name="Terry A.Y."/>
            <person name="Boore J.L."/>
            <person name="Simakov O."/>
            <person name="Marletaz F."/>
            <person name="Cho S.-J."/>
            <person name="Edsinger-Gonzales E."/>
            <person name="Havlak P."/>
            <person name="Kuo D.-H."/>
            <person name="Larsson T."/>
            <person name="Lv J."/>
            <person name="Arendt D."/>
            <person name="Savage R."/>
            <person name="Osoegawa K."/>
            <person name="de Jong P."/>
            <person name="Lindberg D.R."/>
            <person name="Seaver E.C."/>
            <person name="Weisblat D.A."/>
            <person name="Putnam N.H."/>
            <person name="Grigoriev I.V."/>
            <person name="Rokhsar D.S."/>
        </authorList>
    </citation>
    <scope>NUCLEOTIDE SEQUENCE</scope>
</reference>
<reference evidence="2 4" key="2">
    <citation type="journal article" date="2013" name="Nature">
        <title>Insights into bilaterian evolution from three spiralian genomes.</title>
        <authorList>
            <person name="Simakov O."/>
            <person name="Marletaz F."/>
            <person name="Cho S.J."/>
            <person name="Edsinger-Gonzales E."/>
            <person name="Havlak P."/>
            <person name="Hellsten U."/>
            <person name="Kuo D.H."/>
            <person name="Larsson T."/>
            <person name="Lv J."/>
            <person name="Arendt D."/>
            <person name="Savage R."/>
            <person name="Osoegawa K."/>
            <person name="de Jong P."/>
            <person name="Grimwood J."/>
            <person name="Chapman J.A."/>
            <person name="Shapiro H."/>
            <person name="Aerts A."/>
            <person name="Otillar R.P."/>
            <person name="Terry A.Y."/>
            <person name="Boore J.L."/>
            <person name="Grigoriev I.V."/>
            <person name="Lindberg D.R."/>
            <person name="Seaver E.C."/>
            <person name="Weisblat D.A."/>
            <person name="Putnam N.H."/>
            <person name="Rokhsar D.S."/>
        </authorList>
    </citation>
    <scope>NUCLEOTIDE SEQUENCE</scope>
</reference>